<evidence type="ECO:0000259" key="10">
    <source>
        <dbReference type="PROSITE" id="PS50262"/>
    </source>
</evidence>
<keyword evidence="6 9" id="KW-0472">Membrane</keyword>
<protein>
    <submittedName>
        <fullName evidence="12">Beta-1 adrenergic receptor-like</fullName>
    </submittedName>
</protein>
<dbReference type="CDD" id="cd00637">
    <property type="entry name" value="7tm_classA_rhodopsin-like"/>
    <property type="match status" value="1"/>
</dbReference>
<name>A0A8B7Z2J2_ACAPL</name>
<comment type="subcellular location">
    <subcellularLocation>
        <location evidence="1">Cell membrane</location>
        <topology evidence="1">Multi-pass membrane protein</topology>
    </subcellularLocation>
</comment>
<proteinExistence type="predicted"/>
<dbReference type="RefSeq" id="XP_022099834.1">
    <property type="nucleotide sequence ID" value="XM_022244142.1"/>
</dbReference>
<accession>A0A8B7Z2J2</accession>
<evidence type="ECO:0000256" key="4">
    <source>
        <dbReference type="ARBA" id="ARBA00022989"/>
    </source>
</evidence>
<dbReference type="AlphaFoldDB" id="A0A8B7Z2J2"/>
<dbReference type="GO" id="GO:0005886">
    <property type="term" value="C:plasma membrane"/>
    <property type="evidence" value="ECO:0007669"/>
    <property type="project" value="UniProtKB-SubCell"/>
</dbReference>
<dbReference type="PANTHER" id="PTHR22752">
    <property type="entry name" value="G PROTEIN-COUPLED RECEPTOR"/>
    <property type="match status" value="1"/>
</dbReference>
<dbReference type="PROSITE" id="PS50262">
    <property type="entry name" value="G_PROTEIN_RECEP_F1_2"/>
    <property type="match status" value="1"/>
</dbReference>
<evidence type="ECO:0000313" key="12">
    <source>
        <dbReference type="RefSeq" id="XP_022099834.1"/>
    </source>
</evidence>
<keyword evidence="2" id="KW-1003">Cell membrane</keyword>
<reference evidence="12" key="1">
    <citation type="submission" date="2025-08" db="UniProtKB">
        <authorList>
            <consortium name="RefSeq"/>
        </authorList>
    </citation>
    <scope>IDENTIFICATION</scope>
</reference>
<evidence type="ECO:0000256" key="2">
    <source>
        <dbReference type="ARBA" id="ARBA00022475"/>
    </source>
</evidence>
<dbReference type="Pfam" id="PF00001">
    <property type="entry name" value="7tm_1"/>
    <property type="match status" value="1"/>
</dbReference>
<keyword evidence="11" id="KW-1185">Reference proteome</keyword>
<keyword evidence="4 9" id="KW-1133">Transmembrane helix</keyword>
<keyword evidence="3 9" id="KW-0812">Transmembrane</keyword>
<dbReference type="GeneID" id="110984204"/>
<dbReference type="OrthoDB" id="10044919at2759"/>
<evidence type="ECO:0000256" key="5">
    <source>
        <dbReference type="ARBA" id="ARBA00023040"/>
    </source>
</evidence>
<feature type="transmembrane region" description="Helical" evidence="9">
    <location>
        <begin position="196"/>
        <end position="220"/>
    </location>
</feature>
<dbReference type="Proteomes" id="UP000694845">
    <property type="component" value="Unplaced"/>
</dbReference>
<dbReference type="KEGG" id="aplc:110984204"/>
<organism evidence="11 12">
    <name type="scientific">Acanthaster planci</name>
    <name type="common">Crown-of-thorns starfish</name>
    <dbReference type="NCBI Taxonomy" id="133434"/>
    <lineage>
        <taxon>Eukaryota</taxon>
        <taxon>Metazoa</taxon>
        <taxon>Echinodermata</taxon>
        <taxon>Eleutherozoa</taxon>
        <taxon>Asterozoa</taxon>
        <taxon>Asteroidea</taxon>
        <taxon>Valvatacea</taxon>
        <taxon>Valvatida</taxon>
        <taxon>Acanthasteridae</taxon>
        <taxon>Acanthaster</taxon>
    </lineage>
</organism>
<feature type="transmembrane region" description="Helical" evidence="9">
    <location>
        <begin position="296"/>
        <end position="317"/>
    </location>
</feature>
<evidence type="ECO:0000256" key="3">
    <source>
        <dbReference type="ARBA" id="ARBA00022692"/>
    </source>
</evidence>
<keyword evidence="8" id="KW-0807">Transducer</keyword>
<dbReference type="GO" id="GO:0004930">
    <property type="term" value="F:G protein-coupled receptor activity"/>
    <property type="evidence" value="ECO:0007669"/>
    <property type="project" value="UniProtKB-KW"/>
</dbReference>
<dbReference type="PRINTS" id="PR00237">
    <property type="entry name" value="GPCRRHODOPSN"/>
</dbReference>
<dbReference type="InterPro" id="IPR000276">
    <property type="entry name" value="GPCR_Rhodpsn"/>
</dbReference>
<keyword evidence="5" id="KW-0297">G-protein coupled receptor</keyword>
<dbReference type="InterPro" id="IPR017452">
    <property type="entry name" value="GPCR_Rhodpsn_7TM"/>
</dbReference>
<dbReference type="SUPFAM" id="SSF81321">
    <property type="entry name" value="Family A G protein-coupled receptor-like"/>
    <property type="match status" value="1"/>
</dbReference>
<evidence type="ECO:0000256" key="7">
    <source>
        <dbReference type="ARBA" id="ARBA00023170"/>
    </source>
</evidence>
<feature type="transmembrane region" description="Helical" evidence="9">
    <location>
        <begin position="73"/>
        <end position="98"/>
    </location>
</feature>
<evidence type="ECO:0000256" key="9">
    <source>
        <dbReference type="SAM" id="Phobius"/>
    </source>
</evidence>
<feature type="domain" description="G-protein coupled receptors family 1 profile" evidence="10">
    <location>
        <begin position="53"/>
        <end position="317"/>
    </location>
</feature>
<evidence type="ECO:0000256" key="6">
    <source>
        <dbReference type="ARBA" id="ARBA00023136"/>
    </source>
</evidence>
<evidence type="ECO:0000256" key="8">
    <source>
        <dbReference type="ARBA" id="ARBA00023224"/>
    </source>
</evidence>
<keyword evidence="7" id="KW-0675">Receptor</keyword>
<feature type="transmembrane region" description="Helical" evidence="9">
    <location>
        <begin position="264"/>
        <end position="284"/>
    </location>
</feature>
<feature type="transmembrane region" description="Helical" evidence="9">
    <location>
        <begin position="38"/>
        <end position="61"/>
    </location>
</feature>
<gene>
    <name evidence="12" type="primary">LOC110984204</name>
</gene>
<feature type="transmembrane region" description="Helical" evidence="9">
    <location>
        <begin position="104"/>
        <end position="131"/>
    </location>
</feature>
<evidence type="ECO:0000313" key="11">
    <source>
        <dbReference type="Proteomes" id="UP000694845"/>
    </source>
</evidence>
<sequence length="361" mass="40898">MGNETAGVLVGNACTAAINASLPIQRLDVQCSPPAPPFLLVVEFCLLALLLLGNAMVCLIVHRNHTLRNKANVFVAILAGVNLTFGFFTTSLNLSAFIVNWHLLPVWCTFGGAINTVFPSASNITLCFVGIDRLVFIRRPKRYRGICKLPCFIIGVTYIGVHALLFATLPPLWGWGRYTNNPVLRICVLDFSTSYTFGYIALLYGYVLPTSILLACYCSVYRAVRRQVLRVRSEGLTFSLRTLTVRHRVLRDTRQGFRRTARTLILMILLHIICWIPFLVVHFVGLQSSTSRSPDPVAVCVSWMFILADLSIQPWTYGMYNHTFRQHVWRAFTCCHLEKRTLCLQLFKNKPRKYQVSPFTE</sequence>
<feature type="transmembrane region" description="Helical" evidence="9">
    <location>
        <begin position="152"/>
        <end position="176"/>
    </location>
</feature>
<dbReference type="Gene3D" id="1.20.1070.10">
    <property type="entry name" value="Rhodopsin 7-helix transmembrane proteins"/>
    <property type="match status" value="1"/>
</dbReference>
<evidence type="ECO:0000256" key="1">
    <source>
        <dbReference type="ARBA" id="ARBA00004651"/>
    </source>
</evidence>